<comment type="caution">
    <text evidence="1">The sequence shown here is derived from an EMBL/GenBank/DDBJ whole genome shotgun (WGS) entry which is preliminary data.</text>
</comment>
<sequence>IGWSHGEGTKTTILNWIMPSLNGMIANKPMPAPLTSSDFANDDNSDDIERSFKDFDQFFAYMNQLKAARPGQTLCNYFDVGLTVTLISAHIARSGISLLLDTDNFATLNEGSIGNTMTKMVQLTKTKPYRTKPAVYNFYVGDGACRLNGGLELIFDLIEKAHEYDDFKPLLNLFVFHNNSWAVEDNLVGKYEEEHKLHNQIFYDLLGAHDQSTTCRTEEELAAKLGQLTDKFDRYTRSLEPQSAGEEYDTNAWLGNHIELIIVESMREITLPPPHGIKTSPEMIVFKSALEHFAKGCKESIPIYGCSAFEYIQYLDTFMSEDSELSRKYEYCCAKTDIQAAQLCGYTQPEGKAILMINDVYGIHSLGEALRAHMQKVESNAQIMVWIWHPMFEGVMDLFTAHRPQLVWPSVGPHYIKYFANNQKDLASIELTGDGTDTIREIVDATNAGTKLISVNMIPSFDRNSIAIDTHISTE</sequence>
<keyword evidence="2" id="KW-1185">Reference proteome</keyword>
<dbReference type="AlphaFoldDB" id="K0QZG9"/>
<dbReference type="OrthoDB" id="414558at2759"/>
<protein>
    <submittedName>
        <fullName evidence="1">Uncharacterized protein</fullName>
    </submittedName>
</protein>
<dbReference type="OMA" id="FMSEDSE"/>
<proteinExistence type="predicted"/>
<accession>K0QZG9</accession>
<evidence type="ECO:0000313" key="1">
    <source>
        <dbReference type="EMBL" id="EJK44575.1"/>
    </source>
</evidence>
<feature type="non-terminal residue" evidence="1">
    <location>
        <position position="1"/>
    </location>
</feature>
<dbReference type="Proteomes" id="UP000266841">
    <property type="component" value="Unassembled WGS sequence"/>
</dbReference>
<organism evidence="1 2">
    <name type="scientific">Thalassiosira oceanica</name>
    <name type="common">Marine diatom</name>
    <dbReference type="NCBI Taxonomy" id="159749"/>
    <lineage>
        <taxon>Eukaryota</taxon>
        <taxon>Sar</taxon>
        <taxon>Stramenopiles</taxon>
        <taxon>Ochrophyta</taxon>
        <taxon>Bacillariophyta</taxon>
        <taxon>Coscinodiscophyceae</taxon>
        <taxon>Thalassiosirophycidae</taxon>
        <taxon>Thalassiosirales</taxon>
        <taxon>Thalassiosiraceae</taxon>
        <taxon>Thalassiosira</taxon>
    </lineage>
</organism>
<reference evidence="1 2" key="1">
    <citation type="journal article" date="2012" name="Genome Biol.">
        <title>Genome and low-iron response of an oceanic diatom adapted to chronic iron limitation.</title>
        <authorList>
            <person name="Lommer M."/>
            <person name="Specht M."/>
            <person name="Roy A.S."/>
            <person name="Kraemer L."/>
            <person name="Andreson R."/>
            <person name="Gutowska M.A."/>
            <person name="Wolf J."/>
            <person name="Bergner S.V."/>
            <person name="Schilhabel M.B."/>
            <person name="Klostermeier U.C."/>
            <person name="Beiko R.G."/>
            <person name="Rosenstiel P."/>
            <person name="Hippler M."/>
            <person name="Laroche J."/>
        </authorList>
    </citation>
    <scope>NUCLEOTIDE SEQUENCE [LARGE SCALE GENOMIC DNA]</scope>
    <source>
        <strain evidence="1 2">CCMP1005</strain>
    </source>
</reference>
<dbReference type="EMBL" id="AGNL01049508">
    <property type="protein sequence ID" value="EJK44575.1"/>
    <property type="molecule type" value="Genomic_DNA"/>
</dbReference>
<gene>
    <name evidence="1" type="ORF">THAOC_36875</name>
</gene>
<evidence type="ECO:0000313" key="2">
    <source>
        <dbReference type="Proteomes" id="UP000266841"/>
    </source>
</evidence>
<name>K0QZG9_THAOC</name>